<dbReference type="Gene3D" id="3.40.50.150">
    <property type="entry name" value="Vaccinia Virus protein VP39"/>
    <property type="match status" value="1"/>
</dbReference>
<organism evidence="4 5">
    <name type="scientific">Oribacterium parvum ACB1</name>
    <dbReference type="NCBI Taxonomy" id="796943"/>
    <lineage>
        <taxon>Bacteria</taxon>
        <taxon>Bacillati</taxon>
        <taxon>Bacillota</taxon>
        <taxon>Clostridia</taxon>
        <taxon>Lachnospirales</taxon>
        <taxon>Lachnospiraceae</taxon>
        <taxon>Oribacterium</taxon>
    </lineage>
</organism>
<evidence type="ECO:0000313" key="5">
    <source>
        <dbReference type="Proteomes" id="UP000018461"/>
    </source>
</evidence>
<keyword evidence="5" id="KW-1185">Reference proteome</keyword>
<keyword evidence="1" id="KW-0489">Methyltransferase</keyword>
<dbReference type="GO" id="GO:0008168">
    <property type="term" value="F:methyltransferase activity"/>
    <property type="evidence" value="ECO:0007669"/>
    <property type="project" value="UniProtKB-KW"/>
</dbReference>
<sequence length="210" mass="23758">MLNSKGFDLWADDYDKSVGLSEEENRYPFAGYKKILGDIYKIIMEKSDAVVLDLGFGTGTLTTKLYKNGCTIYGQDFSSRMIELAYEKMPGAHLYQGDFSKGLAEKLKQESFDFIIATYSIHHLADAQKVVLLKDLLAHLKDGGKILIGDVAFSNRKALDQCKKEYADEWDNDEIYCVADELRTEFPNLIFEKRTFCSGILILAGENFVL</sequence>
<reference evidence="4" key="1">
    <citation type="submission" date="2011-08" db="EMBL/GenBank/DDBJ databases">
        <authorList>
            <consortium name="The Broad Institute Genome Sequencing Platform"/>
            <person name="Earl A."/>
            <person name="Ward D."/>
            <person name="Feldgarden M."/>
            <person name="Gevers D."/>
            <person name="Sizova M."/>
            <person name="Hazen A."/>
            <person name="Epstein S."/>
            <person name="Young S.K."/>
            <person name="Zeng Q."/>
            <person name="Gargeya S."/>
            <person name="Fitzgerald M."/>
            <person name="Haas B."/>
            <person name="Abouelleil A."/>
            <person name="Alvarado L."/>
            <person name="Arachchi H.M."/>
            <person name="Berlin A."/>
            <person name="Brown A."/>
            <person name="Chapman S.B."/>
            <person name="Chen Z."/>
            <person name="Dunbar C."/>
            <person name="Freedman E."/>
            <person name="Gearin G."/>
            <person name="Gellesch M."/>
            <person name="Goldberg J."/>
            <person name="Griggs A."/>
            <person name="Gujja S."/>
            <person name="Heiman D."/>
            <person name="Howarth C."/>
            <person name="Larson L."/>
            <person name="Lui A."/>
            <person name="MacDonald P.J.P."/>
            <person name="Montmayeur A."/>
            <person name="Murphy C."/>
            <person name="Neiman D."/>
            <person name="Pearson M."/>
            <person name="Priest M."/>
            <person name="Roberts A."/>
            <person name="Saif S."/>
            <person name="Shea T."/>
            <person name="Shenoy N."/>
            <person name="Sisk P."/>
            <person name="Stolte C."/>
            <person name="Sykes S."/>
            <person name="Wortman J."/>
            <person name="Nusbaum C."/>
            <person name="Birren B."/>
        </authorList>
    </citation>
    <scope>NUCLEOTIDE SEQUENCE</scope>
    <source>
        <strain evidence="4">ACB1</strain>
    </source>
</reference>
<dbReference type="AlphaFoldDB" id="G9WPB6"/>
<dbReference type="InterPro" id="IPR041698">
    <property type="entry name" value="Methyltransf_25"/>
</dbReference>
<keyword evidence="2" id="KW-0808">Transferase</keyword>
<dbReference type="PATRIC" id="fig|796943.3.peg.1633"/>
<accession>G9WPB6</accession>
<dbReference type="HOGENOM" id="CLU_111961_0_0_9"/>
<evidence type="ECO:0000256" key="1">
    <source>
        <dbReference type="ARBA" id="ARBA00022603"/>
    </source>
</evidence>
<name>G9WPB6_9FIRM</name>
<dbReference type="SUPFAM" id="SSF53335">
    <property type="entry name" value="S-adenosyl-L-methionine-dependent methyltransferases"/>
    <property type="match status" value="1"/>
</dbReference>
<proteinExistence type="predicted"/>
<reference evidence="4" key="2">
    <citation type="submission" date="2013-03" db="EMBL/GenBank/DDBJ databases">
        <title>The Genome Sequence of Oribacterium sp. ACB1.</title>
        <authorList>
            <consortium name="The Broad Institute Genomics Platform"/>
            <consortium name="The Broad Institute Genome Sequencing Center for Infectious Disease"/>
            <person name="Earl A."/>
            <person name="Ward D."/>
            <person name="Feldgarden M."/>
            <person name="Gevers D."/>
            <person name="Sizova M."/>
            <person name="Hazen A."/>
            <person name="Epstein S."/>
            <person name="Walker B."/>
            <person name="Young S."/>
            <person name="Zeng Q."/>
            <person name="Gargeya S."/>
            <person name="Fitzgerald M."/>
            <person name="Haas B."/>
            <person name="Abouelleil A."/>
            <person name="Allen A.W."/>
            <person name="Alvarado L."/>
            <person name="Arachchi H.M."/>
            <person name="Berlin A.M."/>
            <person name="Chapman S.B."/>
            <person name="Gainer-Dewar J."/>
            <person name="Goldberg J."/>
            <person name="Griggs A."/>
            <person name="Gujja S."/>
            <person name="Hansen M."/>
            <person name="Howarth C."/>
            <person name="Imamovic A."/>
            <person name="Ireland A."/>
            <person name="Larimer J."/>
            <person name="McCowan C."/>
            <person name="Murphy C."/>
            <person name="Pearson M."/>
            <person name="Poon T.W."/>
            <person name="Priest M."/>
            <person name="Roberts A."/>
            <person name="Saif S."/>
            <person name="Shea T."/>
            <person name="Sisk P."/>
            <person name="Sykes S."/>
            <person name="Wortman J."/>
            <person name="Nusbaum C."/>
            <person name="Birren B."/>
        </authorList>
    </citation>
    <scope>NUCLEOTIDE SEQUENCE [LARGE SCALE GENOMIC DNA]</scope>
    <source>
        <strain evidence="4">ACB1</strain>
    </source>
</reference>
<dbReference type="PANTHER" id="PTHR43861">
    <property type="entry name" value="TRANS-ACONITATE 2-METHYLTRANSFERASE-RELATED"/>
    <property type="match status" value="1"/>
</dbReference>
<dbReference type="RefSeq" id="WP_009535046.1">
    <property type="nucleotide sequence ID" value="NZ_KE148312.1"/>
</dbReference>
<gene>
    <name evidence="4" type="ORF">HMPREF9625_01199</name>
</gene>
<dbReference type="EMBL" id="AFZC02000001">
    <property type="protein sequence ID" value="EHL10199.1"/>
    <property type="molecule type" value="Genomic_DNA"/>
</dbReference>
<comment type="caution">
    <text evidence="4">The sequence shown here is derived from an EMBL/GenBank/DDBJ whole genome shotgun (WGS) entry which is preliminary data.</text>
</comment>
<evidence type="ECO:0000313" key="4">
    <source>
        <dbReference type="EMBL" id="EHL10199.1"/>
    </source>
</evidence>
<dbReference type="GO" id="GO:0032259">
    <property type="term" value="P:methylation"/>
    <property type="evidence" value="ECO:0007669"/>
    <property type="project" value="UniProtKB-KW"/>
</dbReference>
<evidence type="ECO:0000256" key="2">
    <source>
        <dbReference type="ARBA" id="ARBA00022679"/>
    </source>
</evidence>
<protein>
    <recommendedName>
        <fullName evidence="3">Methyltransferase domain-containing protein</fullName>
    </recommendedName>
</protein>
<dbReference type="InterPro" id="IPR029063">
    <property type="entry name" value="SAM-dependent_MTases_sf"/>
</dbReference>
<feature type="domain" description="Methyltransferase" evidence="3">
    <location>
        <begin position="51"/>
        <end position="144"/>
    </location>
</feature>
<dbReference type="Proteomes" id="UP000018461">
    <property type="component" value="Unassembled WGS sequence"/>
</dbReference>
<dbReference type="CDD" id="cd02440">
    <property type="entry name" value="AdoMet_MTases"/>
    <property type="match status" value="1"/>
</dbReference>
<evidence type="ECO:0000259" key="3">
    <source>
        <dbReference type="Pfam" id="PF13649"/>
    </source>
</evidence>
<dbReference type="PANTHER" id="PTHR43861:SF1">
    <property type="entry name" value="TRANS-ACONITATE 2-METHYLTRANSFERASE"/>
    <property type="match status" value="1"/>
</dbReference>
<dbReference type="STRING" id="796943.HMPREF9625_01199"/>
<dbReference type="Pfam" id="PF13649">
    <property type="entry name" value="Methyltransf_25"/>
    <property type="match status" value="1"/>
</dbReference>